<accession>A0A2P2CCL2</accession>
<gene>
    <name evidence="1" type="ORF">NOCA1190062</name>
</gene>
<protein>
    <submittedName>
        <fullName evidence="1">Uncharacterized protein</fullName>
    </submittedName>
</protein>
<sequence>MSEAVPQDHPPDHWELTALLTQVGLARGRLDVARGSIRPADQLVLRRALLLALEDYATALATRGAPLPYRLRAEIDLYRGLGPRG</sequence>
<dbReference type="EMBL" id="CZKB01000011">
    <property type="protein sequence ID" value="CUR59726.1"/>
    <property type="molecule type" value="Genomic_DNA"/>
</dbReference>
<proteinExistence type="predicted"/>
<organism evidence="1">
    <name type="scientific">metagenome</name>
    <dbReference type="NCBI Taxonomy" id="256318"/>
    <lineage>
        <taxon>unclassified sequences</taxon>
        <taxon>metagenomes</taxon>
    </lineage>
</organism>
<reference evidence="1" key="1">
    <citation type="submission" date="2015-08" db="EMBL/GenBank/DDBJ databases">
        <authorList>
            <person name="Babu N.S."/>
            <person name="Beckwith C.J."/>
            <person name="Beseler K.G."/>
            <person name="Brison A."/>
            <person name="Carone J.V."/>
            <person name="Caskin T.P."/>
            <person name="Diamond M."/>
            <person name="Durham M.E."/>
            <person name="Foxe J.M."/>
            <person name="Go M."/>
            <person name="Henderson B.A."/>
            <person name="Jones I.B."/>
            <person name="McGettigan J.A."/>
            <person name="Micheletti S.J."/>
            <person name="Nasrallah M.E."/>
            <person name="Ortiz D."/>
            <person name="Piller C.R."/>
            <person name="Privatt S.R."/>
            <person name="Schneider S.L."/>
            <person name="Sharp S."/>
            <person name="Smith T.C."/>
            <person name="Stanton J.D."/>
            <person name="Ullery H.E."/>
            <person name="Wilson R.J."/>
            <person name="Serrano M.G."/>
            <person name="Buck G."/>
            <person name="Lee V."/>
            <person name="Wang Y."/>
            <person name="Carvalho R."/>
            <person name="Voegtly L."/>
            <person name="Shi R."/>
            <person name="Duckworth R."/>
            <person name="Johnson A."/>
            <person name="Loviza R."/>
            <person name="Walstead R."/>
            <person name="Shah Z."/>
            <person name="Kiflezghi M."/>
            <person name="Wade K."/>
            <person name="Ball S.L."/>
            <person name="Bradley K.W."/>
            <person name="Asai D.J."/>
            <person name="Bowman C.A."/>
            <person name="Russell D.A."/>
            <person name="Pope W.H."/>
            <person name="Jacobs-Sera D."/>
            <person name="Hendrix R.W."/>
            <person name="Hatfull G.F."/>
        </authorList>
    </citation>
    <scope>NUCLEOTIDE SEQUENCE</scope>
</reference>
<evidence type="ECO:0000313" key="1">
    <source>
        <dbReference type="EMBL" id="CUR59726.1"/>
    </source>
</evidence>
<dbReference type="AlphaFoldDB" id="A0A2P2CCL2"/>
<name>A0A2P2CCL2_9ZZZZ</name>